<dbReference type="HOGENOM" id="CLU_3323059_0_0_2"/>
<evidence type="ECO:0000313" key="2">
    <source>
        <dbReference type="Proteomes" id="UP000010878"/>
    </source>
</evidence>
<dbReference type="AlphaFoldDB" id="L0JVB9"/>
<reference evidence="1 2" key="1">
    <citation type="submission" date="2012-11" db="EMBL/GenBank/DDBJ databases">
        <title>FINISHED of Natronococcus occultus SP4, DSM 3396.</title>
        <authorList>
            <consortium name="DOE Joint Genome Institute"/>
            <person name="Eisen J."/>
            <person name="Huntemann M."/>
            <person name="Wei C.-L."/>
            <person name="Han J."/>
            <person name="Detter J.C."/>
            <person name="Han C."/>
            <person name="Tapia R."/>
            <person name="Chen A."/>
            <person name="Kyrpides N."/>
            <person name="Mavromatis K."/>
            <person name="Markowitz V."/>
            <person name="Szeto E."/>
            <person name="Ivanova N."/>
            <person name="Mikhailova N."/>
            <person name="Ovchinnikova G."/>
            <person name="Pagani I."/>
            <person name="Pati A."/>
            <person name="Goodwin L."/>
            <person name="Nordberg H.P."/>
            <person name="Cantor M.N."/>
            <person name="Hua S.X."/>
            <person name="Woyke T."/>
            <person name="Eisen J."/>
            <person name="Klenk H.-P."/>
            <person name="Klenk H.-P."/>
        </authorList>
    </citation>
    <scope>NUCLEOTIDE SEQUENCE [LARGE SCALE GENOMIC DNA]</scope>
    <source>
        <strain evidence="1 2">SP4</strain>
    </source>
</reference>
<name>L0JVB9_9EURY</name>
<dbReference type="STRING" id="694430.Natoc_0877"/>
<dbReference type="KEGG" id="nou:Natoc_0877"/>
<accession>L0JVB9</accession>
<keyword evidence="2" id="KW-1185">Reference proteome</keyword>
<sequence>MLVLGGCAFVYGGVGFVRDGWVARFRGPGERCSSPAAP</sequence>
<gene>
    <name evidence="1" type="ORF">Natoc_0877</name>
</gene>
<evidence type="ECO:0000313" key="1">
    <source>
        <dbReference type="EMBL" id="AGB36726.1"/>
    </source>
</evidence>
<proteinExistence type="predicted"/>
<protein>
    <submittedName>
        <fullName evidence="1">Uncharacterized protein</fullName>
    </submittedName>
</protein>
<dbReference type="Proteomes" id="UP000010878">
    <property type="component" value="Chromosome"/>
</dbReference>
<organism evidence="1 2">
    <name type="scientific">Natronococcus occultus SP4</name>
    <dbReference type="NCBI Taxonomy" id="694430"/>
    <lineage>
        <taxon>Archaea</taxon>
        <taxon>Methanobacteriati</taxon>
        <taxon>Methanobacteriota</taxon>
        <taxon>Stenosarchaea group</taxon>
        <taxon>Halobacteria</taxon>
        <taxon>Halobacteriales</taxon>
        <taxon>Natrialbaceae</taxon>
        <taxon>Natronococcus</taxon>
    </lineage>
</organism>
<dbReference type="EMBL" id="CP003929">
    <property type="protein sequence ID" value="AGB36726.1"/>
    <property type="molecule type" value="Genomic_DNA"/>
</dbReference>